<sequence>MTASSNHDAAPAPSAVIIAGVYVKAGVSVSTVRTIPTAADLVTLPARADLPLVATLSPDGAAPPRRLATLVAPQPAPGQVAIRINGSIGDYRAGDEIWCDRIAPEGFADALNRDMLVPLPAGRLLFGRLIAHEAGRLHLLPPGPGTRTQTIDAPPWAAVAIRLIRRL</sequence>
<protein>
    <submittedName>
        <fullName evidence="1">XRE family transcriptional regulator</fullName>
    </submittedName>
</protein>
<dbReference type="EMBL" id="VNIM01000013">
    <property type="protein sequence ID" value="TVV76112.1"/>
    <property type="molecule type" value="Genomic_DNA"/>
</dbReference>
<keyword evidence="2" id="KW-1185">Reference proteome</keyword>
<organism evidence="1 2">
    <name type="scientific">Alterirhizorhabdus solaris</name>
    <dbReference type="NCBI Taxonomy" id="2529389"/>
    <lineage>
        <taxon>Bacteria</taxon>
        <taxon>Pseudomonadati</taxon>
        <taxon>Pseudomonadota</taxon>
        <taxon>Alphaproteobacteria</taxon>
        <taxon>Sphingomonadales</taxon>
        <taxon>Rhizorhabdaceae</taxon>
        <taxon>Alterirhizorhabdus</taxon>
    </lineage>
</organism>
<dbReference type="OrthoDB" id="7404022at2"/>
<evidence type="ECO:0000313" key="1">
    <source>
        <dbReference type="EMBL" id="TVV76112.1"/>
    </source>
</evidence>
<dbReference type="AlphaFoldDB" id="A0A558R9Z8"/>
<accession>A0A558R9Z8</accession>
<proteinExistence type="predicted"/>
<gene>
    <name evidence="1" type="ORF">FOY91_05045</name>
</gene>
<evidence type="ECO:0000313" key="2">
    <source>
        <dbReference type="Proteomes" id="UP000318681"/>
    </source>
</evidence>
<dbReference type="Proteomes" id="UP000318681">
    <property type="component" value="Unassembled WGS sequence"/>
</dbReference>
<name>A0A558R9Z8_9SPHN</name>
<reference evidence="1 2" key="1">
    <citation type="submission" date="2019-07" db="EMBL/GenBank/DDBJ databases">
        <title>Sphingomonas solaris sp. nov., isolated from a solar panel from Boston, Massachusetts.</title>
        <authorList>
            <person name="Tanner K."/>
            <person name="Pascual J."/>
            <person name="Mancuso C."/>
            <person name="Pereto J."/>
            <person name="Khalil A."/>
            <person name="Vilanova C."/>
        </authorList>
    </citation>
    <scope>NUCLEOTIDE SEQUENCE [LARGE SCALE GENOMIC DNA]</scope>
    <source>
        <strain evidence="1 2">R4DWN</strain>
    </source>
</reference>
<dbReference type="RefSeq" id="WP_145148787.1">
    <property type="nucleotide sequence ID" value="NZ_VNIM01000013.1"/>
</dbReference>
<comment type="caution">
    <text evidence="1">The sequence shown here is derived from an EMBL/GenBank/DDBJ whole genome shotgun (WGS) entry which is preliminary data.</text>
</comment>